<dbReference type="Proteomes" id="UP000002634">
    <property type="component" value="Chromosome"/>
</dbReference>
<name>A0AAU8PC69_EDWPI</name>
<protein>
    <submittedName>
        <fullName evidence="1">Uncharacterized protein</fullName>
    </submittedName>
</protein>
<proteinExistence type="predicted"/>
<dbReference type="EMBL" id="CP001135">
    <property type="protein sequence ID" value="ACY83783.1"/>
    <property type="molecule type" value="Genomic_DNA"/>
</dbReference>
<gene>
    <name evidence="1" type="ordered locus">ETAE_0938</name>
</gene>
<reference evidence="1 2" key="1">
    <citation type="journal article" date="2009" name="PLoS ONE">
        <title>Genome sequence of the versatile fish pathogen Edwardsiella tarda provides insights into its adaptation to broad host ranges and intracellular niches.</title>
        <authorList>
            <person name="Wang Q."/>
            <person name="Yang M."/>
            <person name="Xiao J."/>
            <person name="Wu H."/>
            <person name="Wang X."/>
            <person name="Lv Y."/>
            <person name="Xu L."/>
            <person name="Zheng H."/>
            <person name="Wang S."/>
            <person name="Zhao G."/>
            <person name="Liu Q."/>
            <person name="Zhang Y."/>
        </authorList>
    </citation>
    <scope>NUCLEOTIDE SEQUENCE [LARGE SCALE GENOMIC DNA]</scope>
    <source>
        <strain evidence="2">EIB202 / CCTCC M208068</strain>
    </source>
</reference>
<organism evidence="1 2">
    <name type="scientific">Edwardsiella piscicida</name>
    <dbReference type="NCBI Taxonomy" id="1263550"/>
    <lineage>
        <taxon>Bacteria</taxon>
        <taxon>Pseudomonadati</taxon>
        <taxon>Pseudomonadota</taxon>
        <taxon>Gammaproteobacteria</taxon>
        <taxon>Enterobacterales</taxon>
        <taxon>Hafniaceae</taxon>
        <taxon>Edwardsiella</taxon>
    </lineage>
</organism>
<evidence type="ECO:0000313" key="1">
    <source>
        <dbReference type="EMBL" id="ACY83783.1"/>
    </source>
</evidence>
<keyword evidence="2" id="KW-1185">Reference proteome</keyword>
<dbReference type="AlphaFoldDB" id="A0AAU8PC69"/>
<evidence type="ECO:0000313" key="2">
    <source>
        <dbReference type="Proteomes" id="UP000002634"/>
    </source>
</evidence>
<dbReference type="KEGG" id="etr:ETAE_0938"/>
<sequence length="38" mass="4318">MGYALFIAMLCGTRPLHAPWPRVCRRWQANHNGHTAAL</sequence>
<accession>A0AAU8PC69</accession>